<dbReference type="VEuPathDB" id="FungiDB:HMPREF1541_04701"/>
<gene>
    <name evidence="2" type="ORF">HMPREF1541_04701</name>
</gene>
<keyword evidence="1" id="KW-0812">Transmembrane</keyword>
<organism evidence="2 3">
    <name type="scientific">Cyphellophora europaea (strain CBS 101466)</name>
    <name type="common">Phialophora europaea</name>
    <dbReference type="NCBI Taxonomy" id="1220924"/>
    <lineage>
        <taxon>Eukaryota</taxon>
        <taxon>Fungi</taxon>
        <taxon>Dikarya</taxon>
        <taxon>Ascomycota</taxon>
        <taxon>Pezizomycotina</taxon>
        <taxon>Eurotiomycetes</taxon>
        <taxon>Chaetothyriomycetidae</taxon>
        <taxon>Chaetothyriales</taxon>
        <taxon>Cyphellophoraceae</taxon>
        <taxon>Cyphellophora</taxon>
    </lineage>
</organism>
<keyword evidence="1" id="KW-1133">Transmembrane helix</keyword>
<evidence type="ECO:0000313" key="2">
    <source>
        <dbReference type="EMBL" id="ETN40424.1"/>
    </source>
</evidence>
<dbReference type="Proteomes" id="UP000030752">
    <property type="component" value="Unassembled WGS sequence"/>
</dbReference>
<evidence type="ECO:0008006" key="4">
    <source>
        <dbReference type="Google" id="ProtNLM"/>
    </source>
</evidence>
<protein>
    <recommendedName>
        <fullName evidence="4">NADH-ubiquinone oxidoreductase 9.5 kDa subunit</fullName>
    </recommendedName>
</protein>
<proteinExistence type="predicted"/>
<keyword evidence="3" id="KW-1185">Reference proteome</keyword>
<dbReference type="PANTHER" id="PTHR38488:SF1">
    <property type="entry name" value="OXIDOREDUCTASE 9.5 KDA SUBUNIT, PUTATIVE (AFU_ORTHOLOGUE AFUA_5G08980)-RELATED"/>
    <property type="match status" value="1"/>
</dbReference>
<name>W2RXN5_CYPE1</name>
<dbReference type="STRING" id="1220924.W2RXN5"/>
<accession>W2RXN5</accession>
<evidence type="ECO:0000256" key="1">
    <source>
        <dbReference type="SAM" id="Phobius"/>
    </source>
</evidence>
<dbReference type="HOGENOM" id="CLU_166990_0_1_1"/>
<dbReference type="AlphaFoldDB" id="W2RXN5"/>
<dbReference type="RefSeq" id="XP_008717267.1">
    <property type="nucleotide sequence ID" value="XM_008719045.1"/>
</dbReference>
<dbReference type="EMBL" id="KB822720">
    <property type="protein sequence ID" value="ETN40424.1"/>
    <property type="molecule type" value="Genomic_DNA"/>
</dbReference>
<feature type="transmembrane region" description="Helical" evidence="1">
    <location>
        <begin position="25"/>
        <end position="43"/>
    </location>
</feature>
<dbReference type="InParanoid" id="W2RXN5"/>
<dbReference type="eggNOG" id="ENOG502S74C">
    <property type="taxonomic scope" value="Eukaryota"/>
</dbReference>
<dbReference type="OrthoDB" id="2093409at2759"/>
<evidence type="ECO:0000313" key="3">
    <source>
        <dbReference type="Proteomes" id="UP000030752"/>
    </source>
</evidence>
<dbReference type="PANTHER" id="PTHR38488">
    <property type="entry name" value="OXIDOREDUCTASE 9.5 KDA SUBUNIT, PUTATIVE (AFU_ORTHOLOGUE AFUA_5G08980)-RELATED"/>
    <property type="match status" value="1"/>
</dbReference>
<dbReference type="GeneID" id="19972040"/>
<dbReference type="InterPro" id="IPR039961">
    <property type="entry name" value="Nuo9.5"/>
</dbReference>
<sequence length="77" mass="8644">MSGIPQTFWSSPVRYLRWAMHEKPAIFFSIVVGSMGPPLLYTLPSIRARFGDFDPPAVPHSYPVPKGPRKVPEGFDD</sequence>
<dbReference type="CDD" id="cd22903">
    <property type="entry name" value="NI9M"/>
    <property type="match status" value="1"/>
</dbReference>
<reference evidence="2 3" key="1">
    <citation type="submission" date="2013-03" db="EMBL/GenBank/DDBJ databases">
        <title>The Genome Sequence of Phialophora europaea CBS 101466.</title>
        <authorList>
            <consortium name="The Broad Institute Genomics Platform"/>
            <person name="Cuomo C."/>
            <person name="de Hoog S."/>
            <person name="Gorbushina A."/>
            <person name="Walker B."/>
            <person name="Young S.K."/>
            <person name="Zeng Q."/>
            <person name="Gargeya S."/>
            <person name="Fitzgerald M."/>
            <person name="Haas B."/>
            <person name="Abouelleil A."/>
            <person name="Allen A.W."/>
            <person name="Alvarado L."/>
            <person name="Arachchi H.M."/>
            <person name="Berlin A.M."/>
            <person name="Chapman S.B."/>
            <person name="Gainer-Dewar J."/>
            <person name="Goldberg J."/>
            <person name="Griggs A."/>
            <person name="Gujja S."/>
            <person name="Hansen M."/>
            <person name="Howarth C."/>
            <person name="Imamovic A."/>
            <person name="Ireland A."/>
            <person name="Larimer J."/>
            <person name="McCowan C."/>
            <person name="Murphy C."/>
            <person name="Pearson M."/>
            <person name="Poon T.W."/>
            <person name="Priest M."/>
            <person name="Roberts A."/>
            <person name="Saif S."/>
            <person name="Shea T."/>
            <person name="Sisk P."/>
            <person name="Sykes S."/>
            <person name="Wortman J."/>
            <person name="Nusbaum C."/>
            <person name="Birren B."/>
        </authorList>
    </citation>
    <scope>NUCLEOTIDE SEQUENCE [LARGE SCALE GENOMIC DNA]</scope>
    <source>
        <strain evidence="2 3">CBS 101466</strain>
    </source>
</reference>
<keyword evidence="1" id="KW-0472">Membrane</keyword>